<evidence type="ECO:0008006" key="4">
    <source>
        <dbReference type="Google" id="ProtNLM"/>
    </source>
</evidence>
<keyword evidence="1" id="KW-0472">Membrane</keyword>
<dbReference type="InterPro" id="IPR036927">
    <property type="entry name" value="Cyt_c_oxase-like_su1_sf"/>
</dbReference>
<dbReference type="EMBL" id="FYEK01000027">
    <property type="protein sequence ID" value="SNB64511.1"/>
    <property type="molecule type" value="Genomic_DNA"/>
</dbReference>
<dbReference type="AlphaFoldDB" id="A0A212QY06"/>
<dbReference type="OrthoDB" id="161774at2"/>
<evidence type="ECO:0000313" key="2">
    <source>
        <dbReference type="EMBL" id="SNB64511.1"/>
    </source>
</evidence>
<dbReference type="Proteomes" id="UP000197025">
    <property type="component" value="Unassembled WGS sequence"/>
</dbReference>
<feature type="transmembrane region" description="Helical" evidence="1">
    <location>
        <begin position="79"/>
        <end position="97"/>
    </location>
</feature>
<name>A0A212QY06_9CHLR</name>
<dbReference type="InParanoid" id="A0A212QY06"/>
<gene>
    <name evidence="2" type="ORF">SAMN02746019_00008310</name>
</gene>
<evidence type="ECO:0000313" key="3">
    <source>
        <dbReference type="Proteomes" id="UP000197025"/>
    </source>
</evidence>
<reference evidence="3" key="1">
    <citation type="submission" date="2017-06" db="EMBL/GenBank/DDBJ databases">
        <authorList>
            <person name="Varghese N."/>
            <person name="Submissions S."/>
        </authorList>
    </citation>
    <scope>NUCLEOTIDE SEQUENCE [LARGE SCALE GENOMIC DNA]</scope>
    <source>
        <strain evidence="3">JAD2</strain>
    </source>
</reference>
<keyword evidence="1" id="KW-1133">Transmembrane helix</keyword>
<evidence type="ECO:0000256" key="1">
    <source>
        <dbReference type="SAM" id="Phobius"/>
    </source>
</evidence>
<dbReference type="Gene3D" id="1.20.210.10">
    <property type="entry name" value="Cytochrome c oxidase-like, subunit I domain"/>
    <property type="match status" value="1"/>
</dbReference>
<accession>A0A212QY06</accession>
<organism evidence="2 3">
    <name type="scientific">Thermoflexus hugenholtzii JAD2</name>
    <dbReference type="NCBI Taxonomy" id="877466"/>
    <lineage>
        <taxon>Bacteria</taxon>
        <taxon>Bacillati</taxon>
        <taxon>Chloroflexota</taxon>
        <taxon>Thermoflexia</taxon>
        <taxon>Thermoflexales</taxon>
        <taxon>Thermoflexaceae</taxon>
        <taxon>Thermoflexus</taxon>
    </lineage>
</organism>
<proteinExistence type="predicted"/>
<feature type="transmembrane region" description="Helical" evidence="1">
    <location>
        <begin position="109"/>
        <end position="133"/>
    </location>
</feature>
<keyword evidence="1" id="KW-0812">Transmembrane</keyword>
<sequence length="139" mass="15022">MPRLTRWFIRAALAHLIAALLLGALLGGGRVLSLPPILAAATPVYFHLLMLGGVAQFIIGVAWWMFPPLSKERPRGNEALAWAVFFLLNGGLILRAICEPWVAVDPQPIARGGLFLSALALVAAGWIVVGLLWPRVKGR</sequence>
<protein>
    <recommendedName>
        <fullName evidence="4">Cytochrome C and Quinol oxidase polypeptide I</fullName>
    </recommendedName>
</protein>
<dbReference type="RefSeq" id="WP_088571083.1">
    <property type="nucleotide sequence ID" value="NZ_FYEK01000027.1"/>
</dbReference>
<feature type="transmembrane region" description="Helical" evidence="1">
    <location>
        <begin position="43"/>
        <end position="67"/>
    </location>
</feature>
<keyword evidence="3" id="KW-1185">Reference proteome</keyword>